<evidence type="ECO:0000313" key="2">
    <source>
        <dbReference type="Proteomes" id="UP000009100"/>
    </source>
</evidence>
<dbReference type="InterPro" id="IPR038338">
    <property type="entry name" value="PriC_sf"/>
</dbReference>
<organism evidence="1 2">
    <name type="scientific">Vibrio atlanticus (strain LGP32)</name>
    <name type="common">Vibrio splendidus (strain Mel32)</name>
    <dbReference type="NCBI Taxonomy" id="575788"/>
    <lineage>
        <taxon>Bacteria</taxon>
        <taxon>Pseudomonadati</taxon>
        <taxon>Pseudomonadota</taxon>
        <taxon>Gammaproteobacteria</taxon>
        <taxon>Vibrionales</taxon>
        <taxon>Vibrionaceae</taxon>
        <taxon>Vibrio</taxon>
    </lineage>
</organism>
<dbReference type="eggNOG" id="COG3923">
    <property type="taxonomic scope" value="Bacteria"/>
</dbReference>
<name>B7VM24_VIBA3</name>
<dbReference type="KEGG" id="vsp:VS_1065"/>
<dbReference type="STRING" id="575788.VS_1065"/>
<reference evidence="1 2" key="1">
    <citation type="submission" date="2009-02" db="EMBL/GenBank/DDBJ databases">
        <title>Vibrio splendidus str. LGP32 complete genome.</title>
        <authorList>
            <person name="Mazel D."/>
            <person name="Le Roux F."/>
        </authorList>
    </citation>
    <scope>NUCLEOTIDE SEQUENCE [LARGE SCALE GENOMIC DNA]</scope>
    <source>
        <strain evidence="1 2">LGP32</strain>
    </source>
</reference>
<dbReference type="Gene3D" id="1.20.1270.340">
    <property type="match status" value="1"/>
</dbReference>
<dbReference type="EMBL" id="FM954972">
    <property type="protein sequence ID" value="CAV18157.1"/>
    <property type="molecule type" value="Genomic_DNA"/>
</dbReference>
<dbReference type="InterPro" id="IPR010890">
    <property type="entry name" value="PriC"/>
</dbReference>
<sequence length="196" mass="22673">MVCNLIAQSPKVSKMNHFSKLKSVIDTLIGHCSQVDKSRGAYHQALFDRTLFKCSSSILLPYALETQATYNTIVREQATNQLTASRANYLTEKLTNQIAAIQRELANHDLRLDRKSKSGKNLNDLYNELAQHQDWQKRLVDLVRVRKLAFDSAPRHSKKKADEAWQLAKERLERCEDSMKNIERLINLENPKRNEH</sequence>
<dbReference type="Pfam" id="PF07445">
    <property type="entry name" value="PriC"/>
    <property type="match status" value="1"/>
</dbReference>
<protein>
    <submittedName>
        <fullName evidence="1">Primosomal replication protein N</fullName>
    </submittedName>
</protein>
<proteinExistence type="predicted"/>
<accession>B7VM24</accession>
<dbReference type="Proteomes" id="UP000009100">
    <property type="component" value="Chromosome 1"/>
</dbReference>
<evidence type="ECO:0000313" key="1">
    <source>
        <dbReference type="EMBL" id="CAV18157.1"/>
    </source>
</evidence>
<dbReference type="AlphaFoldDB" id="B7VM24"/>
<dbReference type="HOGENOM" id="CLU_103284_1_0_6"/>
<gene>
    <name evidence="1" type="ordered locus">VS_1065</name>
</gene>